<dbReference type="GO" id="GO:0004672">
    <property type="term" value="F:protein kinase activity"/>
    <property type="evidence" value="ECO:0007669"/>
    <property type="project" value="InterPro"/>
</dbReference>
<feature type="domain" description="Protein kinase" evidence="3">
    <location>
        <begin position="115"/>
        <end position="490"/>
    </location>
</feature>
<comment type="similarity">
    <text evidence="1">Belongs to the protein kinase superfamily. ADCK protein kinase family.</text>
</comment>
<proteinExistence type="inferred from homology"/>
<dbReference type="GeneID" id="31675807"/>
<dbReference type="PANTHER" id="PTHR10566:SF113">
    <property type="entry name" value="PROTEIN ACTIVITY OF BC1 COMPLEX KINASE 7, CHLOROPLASTIC"/>
    <property type="match status" value="1"/>
</dbReference>
<evidence type="ECO:0000256" key="1">
    <source>
        <dbReference type="ARBA" id="ARBA00009670"/>
    </source>
</evidence>
<reference evidence="4 5" key="1">
    <citation type="submission" date="2020-05" db="EMBL/GenBank/DDBJ databases">
        <authorList>
            <person name="Zhang R."/>
        </authorList>
    </citation>
    <scope>NUCLEOTIDE SEQUENCE [LARGE SCALE GENOMIC DNA]</scope>
    <source>
        <strain evidence="4 5">DSM 28986</strain>
    </source>
</reference>
<keyword evidence="2" id="KW-0472">Membrane</keyword>
<evidence type="ECO:0000313" key="5">
    <source>
        <dbReference type="Proteomes" id="UP000546917"/>
    </source>
</evidence>
<dbReference type="PROSITE" id="PS50011">
    <property type="entry name" value="PROTEIN_KINASE_DOM"/>
    <property type="match status" value="1"/>
</dbReference>
<dbReference type="SUPFAM" id="SSF56112">
    <property type="entry name" value="Protein kinase-like (PK-like)"/>
    <property type="match status" value="1"/>
</dbReference>
<dbReference type="EMBL" id="JABGBP010000147">
    <property type="protein sequence ID" value="NOL60054.1"/>
    <property type="molecule type" value="Genomic_DNA"/>
</dbReference>
<dbReference type="InterPro" id="IPR004147">
    <property type="entry name" value="ABC1_dom"/>
</dbReference>
<dbReference type="RefSeq" id="WP_081141466.1">
    <property type="nucleotide sequence ID" value="NZ_CP015363.1"/>
</dbReference>
<dbReference type="Pfam" id="PF03109">
    <property type="entry name" value="ABC1"/>
    <property type="match status" value="1"/>
</dbReference>
<dbReference type="InterPro" id="IPR000719">
    <property type="entry name" value="Prot_kinase_dom"/>
</dbReference>
<keyword evidence="4" id="KW-0418">Kinase</keyword>
<dbReference type="InterPro" id="IPR011009">
    <property type="entry name" value="Kinase-like_dom_sf"/>
</dbReference>
<dbReference type="OrthoDB" id="8087at2157"/>
<comment type="caution">
    <text evidence="4">The sequence shown here is derived from an EMBL/GenBank/DDBJ whole genome shotgun (WGS) entry which is preliminary data.</text>
</comment>
<evidence type="ECO:0000259" key="3">
    <source>
        <dbReference type="PROSITE" id="PS50011"/>
    </source>
</evidence>
<keyword evidence="2" id="KW-0812">Transmembrane</keyword>
<dbReference type="InterPro" id="IPR050154">
    <property type="entry name" value="UbiB_kinase"/>
</dbReference>
<name>A0A7K4FLX7_9ARCH</name>
<evidence type="ECO:0000256" key="2">
    <source>
        <dbReference type="SAM" id="Phobius"/>
    </source>
</evidence>
<gene>
    <name evidence="4" type="ORF">HLB00_04295</name>
</gene>
<dbReference type="GO" id="GO:0005524">
    <property type="term" value="F:ATP binding"/>
    <property type="evidence" value="ECO:0007669"/>
    <property type="project" value="InterPro"/>
</dbReference>
<evidence type="ECO:0000313" key="4">
    <source>
        <dbReference type="EMBL" id="NOL60054.1"/>
    </source>
</evidence>
<dbReference type="AlphaFoldDB" id="A0A7K4FLX7"/>
<feature type="transmembrane region" description="Helical" evidence="2">
    <location>
        <begin position="489"/>
        <end position="506"/>
    </location>
</feature>
<keyword evidence="4" id="KW-0808">Transferase</keyword>
<protein>
    <submittedName>
        <fullName evidence="4">AarF/ABC1/UbiB kinase family protein</fullName>
    </submittedName>
</protein>
<organism evidence="4 5">
    <name type="scientific">Ferroplasma acidiphilum</name>
    <dbReference type="NCBI Taxonomy" id="74969"/>
    <lineage>
        <taxon>Archaea</taxon>
        <taxon>Methanobacteriati</taxon>
        <taxon>Thermoplasmatota</taxon>
        <taxon>Thermoplasmata</taxon>
        <taxon>Thermoplasmatales</taxon>
        <taxon>Ferroplasmaceae</taxon>
        <taxon>Ferroplasma</taxon>
    </lineage>
</organism>
<keyword evidence="2" id="KW-1133">Transmembrane helix</keyword>
<accession>A0A7K4FLX7</accession>
<sequence length="508" mass="58148">MNTGLKGMNRIEMRYLAKLLPVFLRFSSDRKKSKKQEEYDYKIENHGRAAVNAFIELGPTFIKLGQVLSARPDLLPKEYLKAFSDLQDKVPPDNFVYAKQIIEENVGKMETVFESFDENAISGASLGQVYRAKYKGRDAAVKVNRHNIDNVLKRDLIIIKKLLNMFKRFIDNYLYISISNVLSDFSARIYDETNYLVEAENIKRIGNNIKKYDIIIPEVLFASRQVIILTYIGGIKVTDVKKLKEKGIDLPKLAHNLDLTFIRMLLRNDIFHADPHPGNIAISDDGKIILYDFGMVGKLDDDTRFKLLKLYDGLINKDPDTIMDSLLQLNALSPAANRGIIRKGIELSIANLSGANVNEMDIRELLEIANNVIFEFPFHLPRELVLYMRMSSLLEGICKTLDPNFKFVLVLRDILYNEGMLQELYLKEMNEFAQKSIISIEKGLDVLPLLKRALEERNGETNENKKLPSTVFLSAILIAMVLFSRSHPVISYIVIIIDIILFAYIIKK</sequence>
<dbReference type="Proteomes" id="UP000546917">
    <property type="component" value="Unassembled WGS sequence"/>
</dbReference>
<dbReference type="CDD" id="cd05121">
    <property type="entry name" value="ABC1_ADCK3-like"/>
    <property type="match status" value="1"/>
</dbReference>
<dbReference type="PANTHER" id="PTHR10566">
    <property type="entry name" value="CHAPERONE-ACTIVITY OF BC1 COMPLEX CABC1 -RELATED"/>
    <property type="match status" value="1"/>
</dbReference>